<feature type="compositionally biased region" description="Polar residues" evidence="5">
    <location>
        <begin position="240"/>
        <end position="250"/>
    </location>
</feature>
<protein>
    <recommendedName>
        <fullName evidence="6">SWIM-type domain-containing protein</fullName>
    </recommendedName>
</protein>
<keyword evidence="2 4" id="KW-0863">Zinc-finger</keyword>
<sequence length="265" mass="30832">MVEFEHNLMIMKRMNDDAWAWLKRFNPDAWSKAGFSDYSKNDNLLNNTSEQFNSKIVKFRSKTIITILEEIRCYLMGKMNKHRLRGYKFQVWKMPQCKVVDLGTRTCSCRMWQSTGIPCAHVIACMTYNNLEPDKYVHSWYSIKRRRATYVPYIEPITGESDWHLTELPPIEPPTFKIPSGRPKQRRRQSEDEASNSSNSSKATKKYSEIHCSTSGEAGHNIRRCMNEATNDAPNKRGNSRPTRGLNASDSQVYIRSNVYWIDPS</sequence>
<dbReference type="Pfam" id="PF04434">
    <property type="entry name" value="SWIM"/>
    <property type="match status" value="1"/>
</dbReference>
<evidence type="ECO:0000313" key="7">
    <source>
        <dbReference type="EMBL" id="PKI68477.1"/>
    </source>
</evidence>
<dbReference type="GO" id="GO:0008270">
    <property type="term" value="F:zinc ion binding"/>
    <property type="evidence" value="ECO:0007669"/>
    <property type="project" value="UniProtKB-KW"/>
</dbReference>
<keyword evidence="3" id="KW-0862">Zinc</keyword>
<feature type="region of interest" description="Disordered" evidence="5">
    <location>
        <begin position="164"/>
        <end position="210"/>
    </location>
</feature>
<evidence type="ECO:0000259" key="6">
    <source>
        <dbReference type="PROSITE" id="PS50966"/>
    </source>
</evidence>
<evidence type="ECO:0000256" key="2">
    <source>
        <dbReference type="ARBA" id="ARBA00022771"/>
    </source>
</evidence>
<dbReference type="PANTHER" id="PTHR31973">
    <property type="entry name" value="POLYPROTEIN, PUTATIVE-RELATED"/>
    <property type="match status" value="1"/>
</dbReference>
<dbReference type="PROSITE" id="PS50966">
    <property type="entry name" value="ZF_SWIM"/>
    <property type="match status" value="1"/>
</dbReference>
<dbReference type="Proteomes" id="UP000233551">
    <property type="component" value="Unassembled WGS sequence"/>
</dbReference>
<evidence type="ECO:0000256" key="4">
    <source>
        <dbReference type="PROSITE-ProRule" id="PRU00325"/>
    </source>
</evidence>
<dbReference type="SMART" id="SM00575">
    <property type="entry name" value="ZnF_PMZ"/>
    <property type="match status" value="1"/>
</dbReference>
<dbReference type="AlphaFoldDB" id="A0A2I0KIX5"/>
<evidence type="ECO:0000256" key="5">
    <source>
        <dbReference type="SAM" id="MobiDB-lite"/>
    </source>
</evidence>
<dbReference type="PANTHER" id="PTHR31973:SF187">
    <property type="entry name" value="MUTATOR TRANSPOSASE MUDRA PROTEIN"/>
    <property type="match status" value="1"/>
</dbReference>
<evidence type="ECO:0000256" key="1">
    <source>
        <dbReference type="ARBA" id="ARBA00022723"/>
    </source>
</evidence>
<feature type="region of interest" description="Disordered" evidence="5">
    <location>
        <begin position="229"/>
        <end position="250"/>
    </location>
</feature>
<gene>
    <name evidence="7" type="ORF">CRG98_011115</name>
</gene>
<dbReference type="InterPro" id="IPR007527">
    <property type="entry name" value="Znf_SWIM"/>
</dbReference>
<name>A0A2I0KIX5_PUNGR</name>
<keyword evidence="1" id="KW-0479">Metal-binding</keyword>
<evidence type="ECO:0000313" key="8">
    <source>
        <dbReference type="Proteomes" id="UP000233551"/>
    </source>
</evidence>
<feature type="domain" description="SWIM-type" evidence="6">
    <location>
        <begin position="98"/>
        <end position="130"/>
    </location>
</feature>
<proteinExistence type="predicted"/>
<dbReference type="STRING" id="22663.A0A2I0KIX5"/>
<accession>A0A2I0KIX5</accession>
<dbReference type="InterPro" id="IPR006564">
    <property type="entry name" value="Znf_PMZ"/>
</dbReference>
<organism evidence="7 8">
    <name type="scientific">Punica granatum</name>
    <name type="common">Pomegranate</name>
    <dbReference type="NCBI Taxonomy" id="22663"/>
    <lineage>
        <taxon>Eukaryota</taxon>
        <taxon>Viridiplantae</taxon>
        <taxon>Streptophyta</taxon>
        <taxon>Embryophyta</taxon>
        <taxon>Tracheophyta</taxon>
        <taxon>Spermatophyta</taxon>
        <taxon>Magnoliopsida</taxon>
        <taxon>eudicotyledons</taxon>
        <taxon>Gunneridae</taxon>
        <taxon>Pentapetalae</taxon>
        <taxon>rosids</taxon>
        <taxon>malvids</taxon>
        <taxon>Myrtales</taxon>
        <taxon>Lythraceae</taxon>
        <taxon>Punica</taxon>
    </lineage>
</organism>
<comment type="caution">
    <text evidence="7">The sequence shown here is derived from an EMBL/GenBank/DDBJ whole genome shotgun (WGS) entry which is preliminary data.</text>
</comment>
<reference evidence="7 8" key="1">
    <citation type="submission" date="2017-11" db="EMBL/GenBank/DDBJ databases">
        <title>De-novo sequencing of pomegranate (Punica granatum L.) genome.</title>
        <authorList>
            <person name="Akparov Z."/>
            <person name="Amiraslanov A."/>
            <person name="Hajiyeva S."/>
            <person name="Abbasov M."/>
            <person name="Kaur K."/>
            <person name="Hamwieh A."/>
            <person name="Solovyev V."/>
            <person name="Salamov A."/>
            <person name="Braich B."/>
            <person name="Kosarev P."/>
            <person name="Mahmoud A."/>
            <person name="Hajiyev E."/>
            <person name="Babayeva S."/>
            <person name="Izzatullayeva V."/>
            <person name="Mammadov A."/>
            <person name="Mammadov A."/>
            <person name="Sharifova S."/>
            <person name="Ojaghi J."/>
            <person name="Eynullazada K."/>
            <person name="Bayramov B."/>
            <person name="Abdulazimova A."/>
            <person name="Shahmuradov I."/>
        </authorList>
    </citation>
    <scope>NUCLEOTIDE SEQUENCE [LARGE SCALE GENOMIC DNA]</scope>
    <source>
        <strain evidence="8">cv. AG2017</strain>
        <tissue evidence="7">Leaf</tissue>
    </source>
</reference>
<evidence type="ECO:0000256" key="3">
    <source>
        <dbReference type="ARBA" id="ARBA00022833"/>
    </source>
</evidence>
<keyword evidence="8" id="KW-1185">Reference proteome</keyword>
<dbReference type="EMBL" id="PGOL01000553">
    <property type="protein sequence ID" value="PKI68477.1"/>
    <property type="molecule type" value="Genomic_DNA"/>
</dbReference>